<proteinExistence type="predicted"/>
<dbReference type="AlphaFoldDB" id="A0A238BW79"/>
<dbReference type="Proteomes" id="UP000242913">
    <property type="component" value="Unassembled WGS sequence"/>
</dbReference>
<feature type="region of interest" description="Disordered" evidence="1">
    <location>
        <begin position="1"/>
        <end position="26"/>
    </location>
</feature>
<protein>
    <submittedName>
        <fullName evidence="2">Uncharacterized protein</fullName>
    </submittedName>
</protein>
<keyword evidence="3" id="KW-1185">Reference proteome</keyword>
<gene>
    <name evidence="2" type="ORF">X798_03710</name>
</gene>
<name>A0A238BW79_9BILA</name>
<organism evidence="2 3">
    <name type="scientific">Onchocerca flexuosa</name>
    <dbReference type="NCBI Taxonomy" id="387005"/>
    <lineage>
        <taxon>Eukaryota</taxon>
        <taxon>Metazoa</taxon>
        <taxon>Ecdysozoa</taxon>
        <taxon>Nematoda</taxon>
        <taxon>Chromadorea</taxon>
        <taxon>Rhabditida</taxon>
        <taxon>Spirurina</taxon>
        <taxon>Spiruromorpha</taxon>
        <taxon>Filarioidea</taxon>
        <taxon>Onchocercidae</taxon>
        <taxon>Onchocerca</taxon>
    </lineage>
</organism>
<evidence type="ECO:0000313" key="2">
    <source>
        <dbReference type="EMBL" id="OZC09166.1"/>
    </source>
</evidence>
<reference evidence="2 3" key="1">
    <citation type="submission" date="2015-12" db="EMBL/GenBank/DDBJ databases">
        <title>Draft genome of the nematode, Onchocerca flexuosa.</title>
        <authorList>
            <person name="Mitreva M."/>
        </authorList>
    </citation>
    <scope>NUCLEOTIDE SEQUENCE [LARGE SCALE GENOMIC DNA]</scope>
    <source>
        <strain evidence="2">Red Deer</strain>
    </source>
</reference>
<accession>A0A238BW79</accession>
<feature type="region of interest" description="Disordered" evidence="1">
    <location>
        <begin position="49"/>
        <end position="69"/>
    </location>
</feature>
<feature type="compositionally biased region" description="Basic and acidic residues" evidence="1">
    <location>
        <begin position="8"/>
        <end position="26"/>
    </location>
</feature>
<dbReference type="EMBL" id="KZ269996">
    <property type="protein sequence ID" value="OZC09166.1"/>
    <property type="molecule type" value="Genomic_DNA"/>
</dbReference>
<sequence>MRNVGSLQDREASTAQKEDEMRKRDENLEILQAGYHSISRSMKSSAAAAASLFADDDDDDDADFSRKLL</sequence>
<evidence type="ECO:0000313" key="3">
    <source>
        <dbReference type="Proteomes" id="UP000242913"/>
    </source>
</evidence>
<evidence type="ECO:0000256" key="1">
    <source>
        <dbReference type="SAM" id="MobiDB-lite"/>
    </source>
</evidence>